<evidence type="ECO:0000256" key="5">
    <source>
        <dbReference type="ARBA" id="ARBA00022490"/>
    </source>
</evidence>
<dbReference type="PROSITE" id="PS50096">
    <property type="entry name" value="IQ"/>
    <property type="match status" value="1"/>
</dbReference>
<keyword evidence="10" id="KW-0175">Coiled coil</keyword>
<name>A0A2B4SS11_STYPI</name>
<evidence type="ECO:0000313" key="13">
    <source>
        <dbReference type="Proteomes" id="UP000225706"/>
    </source>
</evidence>
<feature type="coiled-coil region" evidence="10">
    <location>
        <begin position="403"/>
        <end position="458"/>
    </location>
</feature>
<gene>
    <name evidence="12" type="primary">Iqcd</name>
    <name evidence="12" type="ORF">AWC38_SpisGene3321</name>
</gene>
<keyword evidence="9" id="KW-0966">Cell projection</keyword>
<dbReference type="Proteomes" id="UP000225706">
    <property type="component" value="Unassembled WGS sequence"/>
</dbReference>
<keyword evidence="6" id="KW-0282">Flagellum</keyword>
<dbReference type="PANTHER" id="PTHR31598:SF1">
    <property type="entry name" value="DYNEIN REGULATORY COMPLEX PROTEIN 10"/>
    <property type="match status" value="1"/>
</dbReference>
<evidence type="ECO:0000256" key="10">
    <source>
        <dbReference type="SAM" id="Coils"/>
    </source>
</evidence>
<evidence type="ECO:0000256" key="6">
    <source>
        <dbReference type="ARBA" id="ARBA00022846"/>
    </source>
</evidence>
<keyword evidence="7" id="KW-0969">Cilium</keyword>
<feature type="region of interest" description="Disordered" evidence="11">
    <location>
        <begin position="332"/>
        <end position="351"/>
    </location>
</feature>
<feature type="region of interest" description="Disordered" evidence="11">
    <location>
        <begin position="127"/>
        <end position="184"/>
    </location>
</feature>
<comment type="similarity">
    <text evidence="3">Belongs to the DRC10 family.</text>
</comment>
<reference evidence="13" key="1">
    <citation type="journal article" date="2017" name="bioRxiv">
        <title>Comparative analysis of the genomes of Stylophora pistillata and Acropora digitifera provides evidence for extensive differences between species of corals.</title>
        <authorList>
            <person name="Voolstra C.R."/>
            <person name="Li Y."/>
            <person name="Liew Y.J."/>
            <person name="Baumgarten S."/>
            <person name="Zoccola D."/>
            <person name="Flot J.-F."/>
            <person name="Tambutte S."/>
            <person name="Allemand D."/>
            <person name="Aranda M."/>
        </authorList>
    </citation>
    <scope>NUCLEOTIDE SEQUENCE [LARGE SCALE GENOMIC DNA]</scope>
</reference>
<evidence type="ECO:0000256" key="9">
    <source>
        <dbReference type="ARBA" id="ARBA00023273"/>
    </source>
</evidence>
<dbReference type="CDD" id="cd23767">
    <property type="entry name" value="IQCD"/>
    <property type="match status" value="1"/>
</dbReference>
<keyword evidence="13" id="KW-1185">Reference proteome</keyword>
<evidence type="ECO:0000256" key="2">
    <source>
        <dbReference type="ARBA" id="ARBA00004611"/>
    </source>
</evidence>
<keyword evidence="8" id="KW-0206">Cytoskeleton</keyword>
<evidence type="ECO:0000313" key="12">
    <source>
        <dbReference type="EMBL" id="PFX31883.1"/>
    </source>
</evidence>
<protein>
    <recommendedName>
        <fullName evidence="4">Dynein regulatory complex protein 10</fullName>
    </recommendedName>
</protein>
<evidence type="ECO:0000256" key="7">
    <source>
        <dbReference type="ARBA" id="ARBA00023069"/>
    </source>
</evidence>
<evidence type="ECO:0000256" key="3">
    <source>
        <dbReference type="ARBA" id="ARBA00009071"/>
    </source>
</evidence>
<evidence type="ECO:0000256" key="1">
    <source>
        <dbReference type="ARBA" id="ARBA00003029"/>
    </source>
</evidence>
<proteinExistence type="inferred from homology"/>
<accession>A0A2B4SS11</accession>
<feature type="compositionally biased region" description="Basic and acidic residues" evidence="11">
    <location>
        <begin position="332"/>
        <end position="346"/>
    </location>
</feature>
<comment type="subcellular location">
    <subcellularLocation>
        <location evidence="2">Cytoplasm</location>
        <location evidence="2">Cytoskeleton</location>
        <location evidence="2">Flagellum axoneme</location>
    </subcellularLocation>
</comment>
<dbReference type="AlphaFoldDB" id="A0A2B4SS11"/>
<comment type="caution">
    <text evidence="12">The sequence shown here is derived from an EMBL/GenBank/DDBJ whole genome shotgun (WGS) entry which is preliminary data.</text>
</comment>
<dbReference type="STRING" id="50429.A0A2B4SS11"/>
<sequence length="497" mass="56791">MAAVATVIRAETTGSVASSFEQILPKTKEKQKEKVKDTSDPLKVLDPERKKLTSVEAQRVIAVVDDSIKRLELVSLLPYIIENLNRFSVILGSDLVQVLEEHDRIQSSYQKAISKFSLDQRRSRSATPTASIVSSRRSSEASQAVSENEQGIPSTSGALPESRASSAGSRQSFTQKPSQLSLLPTSDDQSVDLKVVNALSTQMKYSVKTILRLFASNPAAVNALKDLRNERSVEGNKIIDEMTTLRAVLFERLLTTPSEEKERRQYLKQIVAREMKSSETGRKLQDELKRAIDDKENEISKRNDIILRLKNDIYNVEKNAEEQNRRVITEAAKQDASEMKNSDSKKSKLQQESIELKKKLESDTLTHRESELALRKRKYKIETEVENWIQKYDTDMGERQDEFDALDTIYTEEKRQLNELEERFKTLEKEYVEIVEARRIAKEKAEAAERELNLKIRAARLIQSLWRAHKARKQLNKKKKGKKGKKGKKSGGKKKKR</sequence>
<organism evidence="12 13">
    <name type="scientific">Stylophora pistillata</name>
    <name type="common">Smooth cauliflower coral</name>
    <dbReference type="NCBI Taxonomy" id="50429"/>
    <lineage>
        <taxon>Eukaryota</taxon>
        <taxon>Metazoa</taxon>
        <taxon>Cnidaria</taxon>
        <taxon>Anthozoa</taxon>
        <taxon>Hexacorallia</taxon>
        <taxon>Scleractinia</taxon>
        <taxon>Astrocoeniina</taxon>
        <taxon>Pocilloporidae</taxon>
        <taxon>Stylophora</taxon>
    </lineage>
</organism>
<comment type="function">
    <text evidence="1">Component of the nexin-dynein regulatory complex (N-DRC), a key regulator of ciliary/flagellar motility which maintains the alignment and integrity of the distal axoneme and regulates microtubule sliding in motile axonemes.</text>
</comment>
<keyword evidence="5" id="KW-0963">Cytoplasm</keyword>
<evidence type="ECO:0000256" key="8">
    <source>
        <dbReference type="ARBA" id="ARBA00023212"/>
    </source>
</evidence>
<evidence type="ECO:0000256" key="4">
    <source>
        <dbReference type="ARBA" id="ARBA00021752"/>
    </source>
</evidence>
<feature type="compositionally biased region" description="Polar residues" evidence="11">
    <location>
        <begin position="148"/>
        <end position="184"/>
    </location>
</feature>
<evidence type="ECO:0000256" key="11">
    <source>
        <dbReference type="SAM" id="MobiDB-lite"/>
    </source>
</evidence>
<dbReference type="PANTHER" id="PTHR31598">
    <property type="entry name" value="IQ DOMAIN-CONTAINING PROTEIN D"/>
    <property type="match status" value="1"/>
</dbReference>
<dbReference type="EMBL" id="LSMT01000030">
    <property type="protein sequence ID" value="PFX31883.1"/>
    <property type="molecule type" value="Genomic_DNA"/>
</dbReference>
<dbReference type="InterPro" id="IPR042815">
    <property type="entry name" value="DRC10"/>
</dbReference>
<feature type="compositionally biased region" description="Low complexity" evidence="11">
    <location>
        <begin position="131"/>
        <end position="147"/>
    </location>
</feature>
<dbReference type="OrthoDB" id="536093at2759"/>
<feature type="region of interest" description="Disordered" evidence="11">
    <location>
        <begin position="469"/>
        <end position="497"/>
    </location>
</feature>